<gene>
    <name evidence="3" type="ORF">APR42_16055</name>
</gene>
<keyword evidence="1" id="KW-0732">Signal</keyword>
<keyword evidence="4" id="KW-1185">Reference proteome</keyword>
<dbReference type="OrthoDB" id="997094at2"/>
<evidence type="ECO:0000313" key="4">
    <source>
        <dbReference type="Proteomes" id="UP000051643"/>
    </source>
</evidence>
<sequence>MKTNNIKAATKSAISGLAFILALISVQGQALAQSKNEVSFYLQGSFSKLKFEALGQDSEMENGFGLGAKYAYYITENWSLGTGAELQYMEGSIFLPTVQGSFLTQDAEADEFEFRYRATNFSENQEVYFLNIPLQVQYESSGTVRFYGAAGVKAGLVLNSQYQSSATSLETSGFYSQYDVELTSPEFAGFGEFGAVKNAESELELKTNFVAHLESGVKLILENSQALYMGLFLDYGLNDIKPDASRARLIDYNAQNPTDFGFGSLLSSRRDINALKDRDEVRTLAFGIKIQYAFQF</sequence>
<dbReference type="Proteomes" id="UP000051643">
    <property type="component" value="Unassembled WGS sequence"/>
</dbReference>
<dbReference type="Gene3D" id="2.40.160.20">
    <property type="match status" value="1"/>
</dbReference>
<organism evidence="3 4">
    <name type="scientific">Salegentibacter mishustinae</name>
    <dbReference type="NCBI Taxonomy" id="270918"/>
    <lineage>
        <taxon>Bacteria</taxon>
        <taxon>Pseudomonadati</taxon>
        <taxon>Bacteroidota</taxon>
        <taxon>Flavobacteriia</taxon>
        <taxon>Flavobacteriales</taxon>
        <taxon>Flavobacteriaceae</taxon>
        <taxon>Salegentibacter</taxon>
    </lineage>
</organism>
<evidence type="ECO:0000256" key="1">
    <source>
        <dbReference type="SAM" id="SignalP"/>
    </source>
</evidence>
<feature type="chain" id="PRO_5006389226" description="Outer membrane protein beta-barrel domain-containing protein" evidence="1">
    <location>
        <begin position="33"/>
        <end position="296"/>
    </location>
</feature>
<protein>
    <recommendedName>
        <fullName evidence="2">Outer membrane protein beta-barrel domain-containing protein</fullName>
    </recommendedName>
</protein>
<dbReference type="Pfam" id="PF13568">
    <property type="entry name" value="OMP_b-brl_2"/>
    <property type="match status" value="1"/>
</dbReference>
<dbReference type="AlphaFoldDB" id="A0A0Q9Z9H7"/>
<comment type="caution">
    <text evidence="3">The sequence shown here is derived from an EMBL/GenBank/DDBJ whole genome shotgun (WGS) entry which is preliminary data.</text>
</comment>
<accession>A0A0Q9Z9H7</accession>
<evidence type="ECO:0000259" key="2">
    <source>
        <dbReference type="Pfam" id="PF13568"/>
    </source>
</evidence>
<dbReference type="STRING" id="270918.APR42_16055"/>
<reference evidence="3" key="1">
    <citation type="submission" date="2015-10" db="EMBL/GenBank/DDBJ databases">
        <title>Draft genome sequence of Salegentibacter mishustinae KCTC 12263.</title>
        <authorList>
            <person name="Lin W."/>
            <person name="Zheng Q."/>
        </authorList>
    </citation>
    <scope>NUCLEOTIDE SEQUENCE [LARGE SCALE GENOMIC DNA]</scope>
    <source>
        <strain evidence="3">KCTC 12263</strain>
    </source>
</reference>
<feature type="domain" description="Outer membrane protein beta-barrel" evidence="2">
    <location>
        <begin position="32"/>
        <end position="240"/>
    </location>
</feature>
<dbReference type="RefSeq" id="WP_057481265.1">
    <property type="nucleotide sequence ID" value="NZ_BMWR01000001.1"/>
</dbReference>
<name>A0A0Q9Z9H7_9FLAO</name>
<evidence type="ECO:0000313" key="3">
    <source>
        <dbReference type="EMBL" id="KRG29645.1"/>
    </source>
</evidence>
<feature type="signal peptide" evidence="1">
    <location>
        <begin position="1"/>
        <end position="32"/>
    </location>
</feature>
<proteinExistence type="predicted"/>
<dbReference type="EMBL" id="LKTP01000007">
    <property type="protein sequence ID" value="KRG29645.1"/>
    <property type="molecule type" value="Genomic_DNA"/>
</dbReference>
<dbReference type="InterPro" id="IPR025665">
    <property type="entry name" value="Beta-barrel_OMP_2"/>
</dbReference>